<feature type="transmembrane region" description="Helical" evidence="8">
    <location>
        <begin position="71"/>
        <end position="92"/>
    </location>
</feature>
<comment type="subcellular location">
    <subcellularLocation>
        <location evidence="1">Membrane</location>
    </subcellularLocation>
</comment>
<dbReference type="PROSITE" id="PS50262">
    <property type="entry name" value="G_PROTEIN_RECEP_F1_2"/>
    <property type="match status" value="1"/>
</dbReference>
<dbReference type="InterPro" id="IPR050119">
    <property type="entry name" value="CCR1-9-like"/>
</dbReference>
<dbReference type="Pfam" id="PF00001">
    <property type="entry name" value="7tm_1"/>
    <property type="match status" value="1"/>
</dbReference>
<evidence type="ECO:0000313" key="10">
    <source>
        <dbReference type="Ensembl" id="ENSSANP00000072234.1"/>
    </source>
</evidence>
<evidence type="ECO:0000256" key="4">
    <source>
        <dbReference type="ARBA" id="ARBA00023040"/>
    </source>
</evidence>
<proteinExistence type="predicted"/>
<dbReference type="AlphaFoldDB" id="A0A671QS10"/>
<evidence type="ECO:0000256" key="7">
    <source>
        <dbReference type="ARBA" id="ARBA00023224"/>
    </source>
</evidence>
<keyword evidence="3 8" id="KW-1133">Transmembrane helix</keyword>
<keyword evidence="6" id="KW-0675">Receptor</keyword>
<dbReference type="SUPFAM" id="SSF81321">
    <property type="entry name" value="Family A G protein-coupled receptor-like"/>
    <property type="match status" value="1"/>
</dbReference>
<reference evidence="10" key="2">
    <citation type="submission" date="2025-09" db="UniProtKB">
        <authorList>
            <consortium name="Ensembl"/>
        </authorList>
    </citation>
    <scope>IDENTIFICATION</scope>
</reference>
<dbReference type="InterPro" id="IPR017452">
    <property type="entry name" value="GPCR_Rhodpsn_7TM"/>
</dbReference>
<dbReference type="PANTHER" id="PTHR10489:SF946">
    <property type="entry name" value="LEUKOTRIENE B4 RECEPTOR 1-LIKE"/>
    <property type="match status" value="1"/>
</dbReference>
<dbReference type="GO" id="GO:0009897">
    <property type="term" value="C:external side of plasma membrane"/>
    <property type="evidence" value="ECO:0007669"/>
    <property type="project" value="TreeGrafter"/>
</dbReference>
<dbReference type="GO" id="GO:0019722">
    <property type="term" value="P:calcium-mediated signaling"/>
    <property type="evidence" value="ECO:0007669"/>
    <property type="project" value="TreeGrafter"/>
</dbReference>
<feature type="domain" description="G-protein coupled receptors family 1 profile" evidence="9">
    <location>
        <begin position="50"/>
        <end position="131"/>
    </location>
</feature>
<dbReference type="InterPro" id="IPR000276">
    <property type="entry name" value="GPCR_Rhodpsn"/>
</dbReference>
<dbReference type="GO" id="GO:0016493">
    <property type="term" value="F:C-C chemokine receptor activity"/>
    <property type="evidence" value="ECO:0007669"/>
    <property type="project" value="TreeGrafter"/>
</dbReference>
<keyword evidence="2 8" id="KW-0812">Transmembrane</keyword>
<dbReference type="PRINTS" id="PR00237">
    <property type="entry name" value="GPCRRHODOPSN"/>
</dbReference>
<dbReference type="GO" id="GO:0006955">
    <property type="term" value="P:immune response"/>
    <property type="evidence" value="ECO:0007669"/>
    <property type="project" value="TreeGrafter"/>
</dbReference>
<evidence type="ECO:0000256" key="1">
    <source>
        <dbReference type="ARBA" id="ARBA00004370"/>
    </source>
</evidence>
<name>A0A671QS10_9TELE</name>
<reference evidence="10" key="1">
    <citation type="submission" date="2025-08" db="UniProtKB">
        <authorList>
            <consortium name="Ensembl"/>
        </authorList>
    </citation>
    <scope>IDENTIFICATION</scope>
</reference>
<dbReference type="GO" id="GO:0019957">
    <property type="term" value="F:C-C chemokine binding"/>
    <property type="evidence" value="ECO:0007669"/>
    <property type="project" value="TreeGrafter"/>
</dbReference>
<feature type="transmembrane region" description="Helical" evidence="8">
    <location>
        <begin position="38"/>
        <end position="59"/>
    </location>
</feature>
<dbReference type="GO" id="GO:0060326">
    <property type="term" value="P:cell chemotaxis"/>
    <property type="evidence" value="ECO:0007669"/>
    <property type="project" value="TreeGrafter"/>
</dbReference>
<evidence type="ECO:0000259" key="9">
    <source>
        <dbReference type="PROSITE" id="PS50262"/>
    </source>
</evidence>
<evidence type="ECO:0000313" key="11">
    <source>
        <dbReference type="Proteomes" id="UP000472260"/>
    </source>
</evidence>
<accession>A0A671QS10</accession>
<evidence type="ECO:0000256" key="2">
    <source>
        <dbReference type="ARBA" id="ARBA00022692"/>
    </source>
</evidence>
<evidence type="ECO:0000256" key="3">
    <source>
        <dbReference type="ARBA" id="ARBA00022989"/>
    </source>
</evidence>
<evidence type="ECO:0000256" key="8">
    <source>
        <dbReference type="SAM" id="Phobius"/>
    </source>
</evidence>
<keyword evidence="7" id="KW-0807">Transducer</keyword>
<keyword evidence="11" id="KW-1185">Reference proteome</keyword>
<dbReference type="Gene3D" id="1.20.1070.10">
    <property type="entry name" value="Rhodopsin 7-helix transmembrane proteins"/>
    <property type="match status" value="1"/>
</dbReference>
<dbReference type="Proteomes" id="UP000472260">
    <property type="component" value="Unassembled WGS sequence"/>
</dbReference>
<organism evidence="10 11">
    <name type="scientific">Sinocyclocheilus anshuiensis</name>
    <dbReference type="NCBI Taxonomy" id="1608454"/>
    <lineage>
        <taxon>Eukaryota</taxon>
        <taxon>Metazoa</taxon>
        <taxon>Chordata</taxon>
        <taxon>Craniata</taxon>
        <taxon>Vertebrata</taxon>
        <taxon>Euteleostomi</taxon>
        <taxon>Actinopterygii</taxon>
        <taxon>Neopterygii</taxon>
        <taxon>Teleostei</taxon>
        <taxon>Ostariophysi</taxon>
        <taxon>Cypriniformes</taxon>
        <taxon>Cyprinidae</taxon>
        <taxon>Cyprininae</taxon>
        <taxon>Sinocyclocheilus</taxon>
    </lineage>
</organism>
<keyword evidence="5 8" id="KW-0472">Membrane</keyword>
<sequence>ILVAPAWTLPCTWTYPRVSDNATVLDSWSSAGNTTACVILGVCFLVGTPGNLLVVWTILKHVKQCSHTVLLILHLAAADLLVLITLPLWIYSLLPSSFKSCALGPRNRSSSFVEWSCSLFCVGCHTTFSMS</sequence>
<evidence type="ECO:0000256" key="5">
    <source>
        <dbReference type="ARBA" id="ARBA00023136"/>
    </source>
</evidence>
<keyword evidence="4" id="KW-0297">G-protein coupled receptor</keyword>
<evidence type="ECO:0000256" key="6">
    <source>
        <dbReference type="ARBA" id="ARBA00023170"/>
    </source>
</evidence>
<dbReference type="GO" id="GO:0007204">
    <property type="term" value="P:positive regulation of cytosolic calcium ion concentration"/>
    <property type="evidence" value="ECO:0007669"/>
    <property type="project" value="TreeGrafter"/>
</dbReference>
<dbReference type="PANTHER" id="PTHR10489">
    <property type="entry name" value="CELL ADHESION MOLECULE"/>
    <property type="match status" value="1"/>
</dbReference>
<dbReference type="Ensembl" id="ENSSANT00000076793.1">
    <property type="protein sequence ID" value="ENSSANP00000072234.1"/>
    <property type="gene ID" value="ENSSANG00000036064.1"/>
</dbReference>
<protein>
    <recommendedName>
        <fullName evidence="9">G-protein coupled receptors family 1 profile domain-containing protein</fullName>
    </recommendedName>
</protein>